<dbReference type="EMBL" id="QWGR01000004">
    <property type="protein sequence ID" value="RIJ48534.1"/>
    <property type="molecule type" value="Genomic_DNA"/>
</dbReference>
<sequence length="208" mass="24685">MEERKEYIIEHVAYRFLKQGIRNVTMDDVASEFGISKKTLYQYFSDKEALVTEVVEFLIASQDFKFNNPAVGNAIDMTIALRKRISPVLKMYHHNMEAELKKTYPALYHRVYDFKRKRIFDNTMENLKLGISQDLYRPDIDPFFISKLIVGRILYTMNPEYKIFEEYEVHSTALYDHILDYHMHAICTPEGLHYYKQLTNNIQNETSS</sequence>
<evidence type="ECO:0000256" key="3">
    <source>
        <dbReference type="ARBA" id="ARBA00023125"/>
    </source>
</evidence>
<evidence type="ECO:0000313" key="8">
    <source>
        <dbReference type="Proteomes" id="UP000265926"/>
    </source>
</evidence>
<proteinExistence type="predicted"/>
<keyword evidence="3 5" id="KW-0238">DNA-binding</keyword>
<evidence type="ECO:0000256" key="5">
    <source>
        <dbReference type="PROSITE-ProRule" id="PRU00335"/>
    </source>
</evidence>
<dbReference type="GO" id="GO:0000976">
    <property type="term" value="F:transcription cis-regulatory region binding"/>
    <property type="evidence" value="ECO:0007669"/>
    <property type="project" value="TreeGrafter"/>
</dbReference>
<dbReference type="GO" id="GO:0003700">
    <property type="term" value="F:DNA-binding transcription factor activity"/>
    <property type="evidence" value="ECO:0007669"/>
    <property type="project" value="TreeGrafter"/>
</dbReference>
<dbReference type="SUPFAM" id="SSF46689">
    <property type="entry name" value="Homeodomain-like"/>
    <property type="match status" value="1"/>
</dbReference>
<dbReference type="PROSITE" id="PS50977">
    <property type="entry name" value="HTH_TETR_2"/>
    <property type="match status" value="1"/>
</dbReference>
<dbReference type="AlphaFoldDB" id="A0A399T0K3"/>
<organism evidence="7 8">
    <name type="scientific">Maribellus luteus</name>
    <dbReference type="NCBI Taxonomy" id="2305463"/>
    <lineage>
        <taxon>Bacteria</taxon>
        <taxon>Pseudomonadati</taxon>
        <taxon>Bacteroidota</taxon>
        <taxon>Bacteroidia</taxon>
        <taxon>Marinilabiliales</taxon>
        <taxon>Prolixibacteraceae</taxon>
        <taxon>Maribellus</taxon>
    </lineage>
</organism>
<evidence type="ECO:0000259" key="6">
    <source>
        <dbReference type="PROSITE" id="PS50977"/>
    </source>
</evidence>
<dbReference type="PRINTS" id="PR00455">
    <property type="entry name" value="HTHTETR"/>
</dbReference>
<feature type="DNA-binding region" description="H-T-H motif" evidence="5">
    <location>
        <begin position="25"/>
        <end position="44"/>
    </location>
</feature>
<keyword evidence="4" id="KW-0804">Transcription</keyword>
<dbReference type="Proteomes" id="UP000265926">
    <property type="component" value="Unassembled WGS sequence"/>
</dbReference>
<accession>A0A399T0K3</accession>
<dbReference type="InterPro" id="IPR001647">
    <property type="entry name" value="HTH_TetR"/>
</dbReference>
<evidence type="ECO:0000256" key="4">
    <source>
        <dbReference type="ARBA" id="ARBA00023163"/>
    </source>
</evidence>
<keyword evidence="8" id="KW-1185">Reference proteome</keyword>
<gene>
    <name evidence="7" type="ORF">D1614_08295</name>
</gene>
<evidence type="ECO:0000313" key="7">
    <source>
        <dbReference type="EMBL" id="RIJ48534.1"/>
    </source>
</evidence>
<keyword evidence="1" id="KW-0678">Repressor</keyword>
<dbReference type="RefSeq" id="WP_119437454.1">
    <property type="nucleotide sequence ID" value="NZ_QWGR01000004.1"/>
</dbReference>
<protein>
    <submittedName>
        <fullName evidence="7">TetR/AcrR family transcriptional regulator</fullName>
    </submittedName>
</protein>
<dbReference type="PANTHER" id="PTHR30055">
    <property type="entry name" value="HTH-TYPE TRANSCRIPTIONAL REGULATOR RUTR"/>
    <property type="match status" value="1"/>
</dbReference>
<dbReference type="InterPro" id="IPR009057">
    <property type="entry name" value="Homeodomain-like_sf"/>
</dbReference>
<dbReference type="Gene3D" id="1.10.357.10">
    <property type="entry name" value="Tetracycline Repressor, domain 2"/>
    <property type="match status" value="1"/>
</dbReference>
<dbReference type="Pfam" id="PF00440">
    <property type="entry name" value="TetR_N"/>
    <property type="match status" value="1"/>
</dbReference>
<dbReference type="OrthoDB" id="881297at2"/>
<keyword evidence="2" id="KW-0805">Transcription regulation</keyword>
<evidence type="ECO:0000256" key="2">
    <source>
        <dbReference type="ARBA" id="ARBA00023015"/>
    </source>
</evidence>
<comment type="caution">
    <text evidence="7">The sequence shown here is derived from an EMBL/GenBank/DDBJ whole genome shotgun (WGS) entry which is preliminary data.</text>
</comment>
<feature type="domain" description="HTH tetR-type" evidence="6">
    <location>
        <begin position="2"/>
        <end position="62"/>
    </location>
</feature>
<dbReference type="PANTHER" id="PTHR30055:SF175">
    <property type="entry name" value="HTH-TYPE TRANSCRIPTIONAL REPRESSOR KSTR2"/>
    <property type="match status" value="1"/>
</dbReference>
<evidence type="ECO:0000256" key="1">
    <source>
        <dbReference type="ARBA" id="ARBA00022491"/>
    </source>
</evidence>
<dbReference type="InterPro" id="IPR050109">
    <property type="entry name" value="HTH-type_TetR-like_transc_reg"/>
</dbReference>
<name>A0A399T0K3_9BACT</name>
<reference evidence="7 8" key="1">
    <citation type="submission" date="2018-08" db="EMBL/GenBank/DDBJ databases">
        <title>Pallidiluteibacterium maritimus gen. nov., sp. nov., isolated from coastal sediment.</title>
        <authorList>
            <person name="Zhou L.Y."/>
        </authorList>
    </citation>
    <scope>NUCLEOTIDE SEQUENCE [LARGE SCALE GENOMIC DNA]</scope>
    <source>
        <strain evidence="7 8">XSD2</strain>
    </source>
</reference>